<dbReference type="STRING" id="797209.GCA_000376445_03465"/>
<dbReference type="Proteomes" id="UP000003751">
    <property type="component" value="Unassembled WGS sequence"/>
</dbReference>
<reference evidence="2 4" key="1">
    <citation type="journal article" date="2014" name="ISME J.">
        <title>Trehalose/2-sulfotrehalose biosynthesis and glycine-betaine uptake are widely spread mechanisms for osmoadaptation in the Halobacteriales.</title>
        <authorList>
            <person name="Youssef N.H."/>
            <person name="Savage-Ashlock K.N."/>
            <person name="McCully A.L."/>
            <person name="Luedtke B."/>
            <person name="Shaw E.I."/>
            <person name="Hoff W.D."/>
            <person name="Elshahed M.S."/>
        </authorList>
    </citation>
    <scope>NUCLEOTIDE SEQUENCE [LARGE SCALE GENOMIC DNA]</scope>
    <source>
        <strain evidence="2 4">DX253</strain>
    </source>
</reference>
<evidence type="ECO:0000256" key="1">
    <source>
        <dbReference type="SAM" id="MobiDB-lite"/>
    </source>
</evidence>
<reference evidence="3" key="3">
    <citation type="submission" date="2016-11" db="EMBL/GenBank/DDBJ databases">
        <authorList>
            <person name="Jaros S."/>
            <person name="Januszkiewicz K."/>
            <person name="Wedrychowicz H."/>
        </authorList>
    </citation>
    <scope>NUCLEOTIDE SEQUENCE [LARGE SCALE GENOMIC DNA]</scope>
    <source>
        <strain evidence="3">DX253</strain>
    </source>
</reference>
<feature type="region of interest" description="Disordered" evidence="1">
    <location>
        <begin position="52"/>
        <end position="73"/>
    </location>
</feature>
<reference evidence="5" key="2">
    <citation type="submission" date="2016-11" db="EMBL/GenBank/DDBJ databases">
        <authorList>
            <person name="Varghese N."/>
            <person name="Submissions S."/>
        </authorList>
    </citation>
    <scope>NUCLEOTIDE SEQUENCE [LARGE SCALE GENOMIC DNA]</scope>
    <source>
        <strain evidence="5">DX253</strain>
    </source>
</reference>
<organism evidence="2 4">
    <name type="scientific">Haladaptatus paucihalophilus DX253</name>
    <dbReference type="NCBI Taxonomy" id="797209"/>
    <lineage>
        <taxon>Archaea</taxon>
        <taxon>Methanobacteriati</taxon>
        <taxon>Methanobacteriota</taxon>
        <taxon>Stenosarchaea group</taxon>
        <taxon>Halobacteria</taxon>
        <taxon>Halobacteriales</taxon>
        <taxon>Haladaptataceae</taxon>
        <taxon>Haladaptatus</taxon>
    </lineage>
</organism>
<proteinExistence type="predicted"/>
<dbReference type="OrthoDB" id="265003at2157"/>
<dbReference type="RefSeq" id="WP_007981051.1">
    <property type="nucleotide sequence ID" value="NZ_AEMG01000015.1"/>
</dbReference>
<keyword evidence="5" id="KW-1185">Reference proteome</keyword>
<dbReference type="Proteomes" id="UP000184203">
    <property type="component" value="Unassembled WGS sequence"/>
</dbReference>
<accession>E7QVW5</accession>
<protein>
    <submittedName>
        <fullName evidence="2">Uncharacterized protein</fullName>
    </submittedName>
</protein>
<evidence type="ECO:0000313" key="5">
    <source>
        <dbReference type="Proteomes" id="UP000184203"/>
    </source>
</evidence>
<dbReference type="EMBL" id="AEMG01000015">
    <property type="protein sequence ID" value="EFW91378.1"/>
    <property type="molecule type" value="Genomic_DNA"/>
</dbReference>
<evidence type="ECO:0000313" key="2">
    <source>
        <dbReference type="EMBL" id="EFW91378.1"/>
    </source>
</evidence>
<dbReference type="EMBL" id="FRAN01000004">
    <property type="protein sequence ID" value="SHL12349.1"/>
    <property type="molecule type" value="Genomic_DNA"/>
</dbReference>
<name>E7QVW5_HALPU</name>
<evidence type="ECO:0000313" key="4">
    <source>
        <dbReference type="Proteomes" id="UP000003751"/>
    </source>
</evidence>
<gene>
    <name evidence="3" type="ORF">SAMN05444342_3101</name>
    <name evidence="2" type="ORF">ZOD2009_14766</name>
</gene>
<evidence type="ECO:0000313" key="3">
    <source>
        <dbReference type="EMBL" id="SHL12349.1"/>
    </source>
</evidence>
<dbReference type="AlphaFoldDB" id="E7QVW5"/>
<feature type="compositionally biased region" description="Basic and acidic residues" evidence="1">
    <location>
        <begin position="52"/>
        <end position="64"/>
    </location>
</feature>
<dbReference type="PATRIC" id="fig|797209.4.peg.2911"/>
<sequence>MTLVQTLGDVELGERIRMTVDGDSTIEGEATPVDYDPEERLRVEIDGEEDSRVRRDVRADRKNGDWTTPKVRRYTPNQGDWAVRGVVTDVRIEER</sequence>